<dbReference type="GO" id="GO:0008270">
    <property type="term" value="F:zinc ion binding"/>
    <property type="evidence" value="ECO:0007669"/>
    <property type="project" value="UniProtKB-KW"/>
</dbReference>
<evidence type="ECO:0000256" key="10">
    <source>
        <dbReference type="SAM" id="MobiDB-lite"/>
    </source>
</evidence>
<evidence type="ECO:0000259" key="11">
    <source>
        <dbReference type="PROSITE" id="PS50016"/>
    </source>
</evidence>
<comment type="subcellular location">
    <subcellularLocation>
        <location evidence="1">Nucleus</location>
    </subcellularLocation>
</comment>
<dbReference type="Pfam" id="PF00628">
    <property type="entry name" value="PHD"/>
    <property type="match status" value="1"/>
</dbReference>
<evidence type="ECO:0000256" key="8">
    <source>
        <dbReference type="PIRSR" id="PIRSR628651-51"/>
    </source>
</evidence>
<feature type="binding site" evidence="8">
    <location>
        <position position="686"/>
    </location>
    <ligand>
        <name>Zn(2+)</name>
        <dbReference type="ChEBI" id="CHEBI:29105"/>
        <label>1</label>
    </ligand>
</feature>
<dbReference type="OrthoDB" id="5411773at2759"/>
<proteinExistence type="inferred from homology"/>
<organism evidence="12 13">
    <name type="scientific">Choiromyces venosus 120613-1</name>
    <dbReference type="NCBI Taxonomy" id="1336337"/>
    <lineage>
        <taxon>Eukaryota</taxon>
        <taxon>Fungi</taxon>
        <taxon>Dikarya</taxon>
        <taxon>Ascomycota</taxon>
        <taxon>Pezizomycotina</taxon>
        <taxon>Pezizomycetes</taxon>
        <taxon>Pezizales</taxon>
        <taxon>Tuberaceae</taxon>
        <taxon>Choiromyces</taxon>
    </lineage>
</organism>
<reference evidence="12 13" key="1">
    <citation type="journal article" date="2018" name="Nat. Ecol. Evol.">
        <title>Pezizomycetes genomes reveal the molecular basis of ectomycorrhizal truffle lifestyle.</title>
        <authorList>
            <person name="Murat C."/>
            <person name="Payen T."/>
            <person name="Noel B."/>
            <person name="Kuo A."/>
            <person name="Morin E."/>
            <person name="Chen J."/>
            <person name="Kohler A."/>
            <person name="Krizsan K."/>
            <person name="Balestrini R."/>
            <person name="Da Silva C."/>
            <person name="Montanini B."/>
            <person name="Hainaut M."/>
            <person name="Levati E."/>
            <person name="Barry K.W."/>
            <person name="Belfiori B."/>
            <person name="Cichocki N."/>
            <person name="Clum A."/>
            <person name="Dockter R.B."/>
            <person name="Fauchery L."/>
            <person name="Guy J."/>
            <person name="Iotti M."/>
            <person name="Le Tacon F."/>
            <person name="Lindquist E.A."/>
            <person name="Lipzen A."/>
            <person name="Malagnac F."/>
            <person name="Mello A."/>
            <person name="Molinier V."/>
            <person name="Miyauchi S."/>
            <person name="Poulain J."/>
            <person name="Riccioni C."/>
            <person name="Rubini A."/>
            <person name="Sitrit Y."/>
            <person name="Splivallo R."/>
            <person name="Traeger S."/>
            <person name="Wang M."/>
            <person name="Zifcakova L."/>
            <person name="Wipf D."/>
            <person name="Zambonelli A."/>
            <person name="Paolocci F."/>
            <person name="Nowrousian M."/>
            <person name="Ottonello S."/>
            <person name="Baldrian P."/>
            <person name="Spatafora J.W."/>
            <person name="Henrissat B."/>
            <person name="Nagy L.G."/>
            <person name="Aury J.M."/>
            <person name="Wincker P."/>
            <person name="Grigoriev I.V."/>
            <person name="Bonfante P."/>
            <person name="Martin F.M."/>
        </authorList>
    </citation>
    <scope>NUCLEOTIDE SEQUENCE [LARGE SCALE GENOMIC DNA]</scope>
    <source>
        <strain evidence="12 13">120613-1</strain>
    </source>
</reference>
<evidence type="ECO:0000256" key="7">
    <source>
        <dbReference type="PIRSR" id="PIRSR628651-50"/>
    </source>
</evidence>
<evidence type="ECO:0000256" key="5">
    <source>
        <dbReference type="ARBA" id="ARBA00022833"/>
    </source>
</evidence>
<feature type="compositionally biased region" description="Basic and acidic residues" evidence="10">
    <location>
        <begin position="339"/>
        <end position="356"/>
    </location>
</feature>
<evidence type="ECO:0000256" key="6">
    <source>
        <dbReference type="ARBA" id="ARBA00023242"/>
    </source>
</evidence>
<feature type="region of interest" description="Disordered" evidence="10">
    <location>
        <begin position="145"/>
        <end position="262"/>
    </location>
</feature>
<evidence type="ECO:0000256" key="1">
    <source>
        <dbReference type="ARBA" id="ARBA00004123"/>
    </source>
</evidence>
<dbReference type="InterPro" id="IPR028651">
    <property type="entry name" value="ING_fam"/>
</dbReference>
<feature type="site" description="Histone H3K4me3 binding" evidence="7">
    <location>
        <position position="672"/>
    </location>
</feature>
<feature type="region of interest" description="Disordered" evidence="10">
    <location>
        <begin position="325"/>
        <end position="646"/>
    </location>
</feature>
<evidence type="ECO:0000256" key="3">
    <source>
        <dbReference type="ARBA" id="ARBA00022723"/>
    </source>
</evidence>
<name>A0A3N4JNH0_9PEZI</name>
<feature type="compositionally biased region" description="Basic and acidic residues" evidence="10">
    <location>
        <begin position="438"/>
        <end position="464"/>
    </location>
</feature>
<evidence type="ECO:0000256" key="4">
    <source>
        <dbReference type="ARBA" id="ARBA00022771"/>
    </source>
</evidence>
<dbReference type="Proteomes" id="UP000276215">
    <property type="component" value="Unassembled WGS sequence"/>
</dbReference>
<accession>A0A3N4JNH0</accession>
<dbReference type="EMBL" id="ML120385">
    <property type="protein sequence ID" value="RPA99813.1"/>
    <property type="molecule type" value="Genomic_DNA"/>
</dbReference>
<evidence type="ECO:0000313" key="13">
    <source>
        <dbReference type="Proteomes" id="UP000276215"/>
    </source>
</evidence>
<feature type="compositionally biased region" description="Low complexity" evidence="10">
    <location>
        <begin position="465"/>
        <end position="475"/>
    </location>
</feature>
<keyword evidence="13" id="KW-1185">Reference proteome</keyword>
<keyword evidence="3 8" id="KW-0479">Metal-binding</keyword>
<keyword evidence="5 8" id="KW-0862">Zinc</keyword>
<feature type="binding site" evidence="8">
    <location>
        <position position="706"/>
    </location>
    <ligand>
        <name>Zn(2+)</name>
        <dbReference type="ChEBI" id="CHEBI:29105"/>
        <label>2</label>
    </ligand>
</feature>
<dbReference type="PROSITE" id="PS01359">
    <property type="entry name" value="ZF_PHD_1"/>
    <property type="match status" value="1"/>
</dbReference>
<dbReference type="Gene3D" id="3.30.40.10">
    <property type="entry name" value="Zinc/RING finger domain, C3HC4 (zinc finger)"/>
    <property type="match status" value="1"/>
</dbReference>
<feature type="binding site" evidence="8">
    <location>
        <position position="675"/>
    </location>
    <ligand>
        <name>Zn(2+)</name>
        <dbReference type="ChEBI" id="CHEBI:29105"/>
        <label>2</label>
    </ligand>
</feature>
<feature type="site" description="Histone H3K4me3 binding" evidence="7">
    <location>
        <position position="661"/>
    </location>
</feature>
<dbReference type="InterPro" id="IPR019787">
    <property type="entry name" value="Znf_PHD-finger"/>
</dbReference>
<dbReference type="AlphaFoldDB" id="A0A3N4JNH0"/>
<gene>
    <name evidence="12" type="ORF">L873DRAFT_1682963</name>
</gene>
<evidence type="ECO:0000256" key="9">
    <source>
        <dbReference type="PROSITE-ProRule" id="PRU00146"/>
    </source>
</evidence>
<dbReference type="InterPro" id="IPR019786">
    <property type="entry name" value="Zinc_finger_PHD-type_CS"/>
</dbReference>
<feature type="binding site" evidence="8">
    <location>
        <position position="689"/>
    </location>
    <ligand>
        <name>Zn(2+)</name>
        <dbReference type="ChEBI" id="CHEBI:29105"/>
        <label>1</label>
    </ligand>
</feature>
<dbReference type="GO" id="GO:0006355">
    <property type="term" value="P:regulation of DNA-templated transcription"/>
    <property type="evidence" value="ECO:0007669"/>
    <property type="project" value="TreeGrafter"/>
</dbReference>
<dbReference type="InterPro" id="IPR011011">
    <property type="entry name" value="Znf_FYVE_PHD"/>
</dbReference>
<dbReference type="STRING" id="1336337.A0A3N4JNH0"/>
<feature type="compositionally biased region" description="Polar residues" evidence="10">
    <location>
        <begin position="183"/>
        <end position="192"/>
    </location>
</feature>
<feature type="binding site" evidence="8">
    <location>
        <position position="662"/>
    </location>
    <ligand>
        <name>Zn(2+)</name>
        <dbReference type="ChEBI" id="CHEBI:29105"/>
        <label>1</label>
    </ligand>
</feature>
<dbReference type="SUPFAM" id="SSF57903">
    <property type="entry name" value="FYVE/PHD zinc finger"/>
    <property type="match status" value="1"/>
</dbReference>
<dbReference type="SMART" id="SM01408">
    <property type="entry name" value="ING"/>
    <property type="match status" value="1"/>
</dbReference>
<feature type="domain" description="PHD-type" evidence="11">
    <location>
        <begin position="659"/>
        <end position="712"/>
    </location>
</feature>
<sequence>MEEAVASPESLVDPDAVNITREFIDFTEFLPADMYRSLQLIRSLRKKAADYSRDVDLLCKEFANLPERSRILPPSLDIPLADYVCPPMSERETELRIRISQAIKGAKFAQQEAKAEATRASQNINLHHARIVAIYGALCKIKIPPDEPEQKPVGGQQTDVKKIKIRIPSQKATPAGRHPRLRGSTSLAQTSRSRQKQRERNHRDEDGDDNEWEDIPSTPYNYEKIKKKKKLHGGMSRRGPKNNSESPFVGGAKARNEDGSLIPNSMLPWNRLTNEELAKLRKRMKKNSGWTPSVTMIIRELETLGRGPKHKEKYEDQWGGKRGDEFLKIYGPEDGGIGDPEKIAPDDGAGVRENKGMKLNRAKKRKREEERKEKEKELEREKLEAKIEEEKLRLELEHEAKLKREIQEEKERAEIVKRERERAKAEEEAAIAAAAASAKEKREKEKAAIEEKARASAALKEQERAAAAAAAASEARVPQHITRSPSISSAASSSTSSESSSSGEDEDSEMPDAVSEERIASPPIPAPPPPPPKPRLGRPPKNSKPSKPPKPPGSGSPPSSGEKRKRALSTATIIPPTPSLAESRVKRGTSVAAPPTGTVSLAVGRKRANVAGPKPNNKPTKPGAGRKKGLVAGNKSKRVDVQDTDGAEEWVDEEDEDLKTYCLCNDVSHGFMVQCDNEKCSKKWFHIGCVGLTEHEAKESSLNWFCPDCEGKRGKRRKKT</sequence>
<dbReference type="GO" id="GO:0005634">
    <property type="term" value="C:nucleus"/>
    <property type="evidence" value="ECO:0007669"/>
    <property type="project" value="UniProtKB-SubCell"/>
</dbReference>
<keyword evidence="4 9" id="KW-0863">Zinc-finger</keyword>
<feature type="compositionally biased region" description="Pro residues" evidence="10">
    <location>
        <begin position="522"/>
        <end position="534"/>
    </location>
</feature>
<comment type="similarity">
    <text evidence="2">Belongs to the ING family.</text>
</comment>
<feature type="binding site" evidence="8">
    <location>
        <position position="680"/>
    </location>
    <ligand>
        <name>Zn(2+)</name>
        <dbReference type="ChEBI" id="CHEBI:29105"/>
        <label>2</label>
    </ligand>
</feature>
<keyword evidence="6" id="KW-0539">Nucleus</keyword>
<dbReference type="CDD" id="cd17017">
    <property type="entry name" value="ING_Yng1p"/>
    <property type="match status" value="1"/>
</dbReference>
<evidence type="ECO:0000313" key="12">
    <source>
        <dbReference type="EMBL" id="RPA99813.1"/>
    </source>
</evidence>
<feature type="compositionally biased region" description="Low complexity" evidence="10">
    <location>
        <begin position="484"/>
        <end position="502"/>
    </location>
</feature>
<feature type="site" description="Histone H3K4me3 binding" evidence="7">
    <location>
        <position position="676"/>
    </location>
</feature>
<feature type="binding site" evidence="8">
    <location>
        <position position="709"/>
    </location>
    <ligand>
        <name>Zn(2+)</name>
        <dbReference type="ChEBI" id="CHEBI:29105"/>
        <label>2</label>
    </ligand>
</feature>
<dbReference type="GO" id="GO:0004402">
    <property type="term" value="F:histone acetyltransferase activity"/>
    <property type="evidence" value="ECO:0007669"/>
    <property type="project" value="TreeGrafter"/>
</dbReference>
<evidence type="ECO:0000256" key="2">
    <source>
        <dbReference type="ARBA" id="ARBA00010210"/>
    </source>
</evidence>
<dbReference type="GO" id="GO:0000123">
    <property type="term" value="C:histone acetyltransferase complex"/>
    <property type="evidence" value="ECO:0007669"/>
    <property type="project" value="TreeGrafter"/>
</dbReference>
<dbReference type="InterPro" id="IPR001965">
    <property type="entry name" value="Znf_PHD"/>
</dbReference>
<feature type="compositionally biased region" description="Pro residues" evidence="10">
    <location>
        <begin position="546"/>
        <end position="555"/>
    </location>
</feature>
<feature type="binding site" evidence="8">
    <location>
        <position position="664"/>
    </location>
    <ligand>
        <name>Zn(2+)</name>
        <dbReference type="ChEBI" id="CHEBI:29105"/>
        <label>1</label>
    </ligand>
</feature>
<feature type="compositionally biased region" description="Low complexity" evidence="10">
    <location>
        <begin position="611"/>
        <end position="623"/>
    </location>
</feature>
<dbReference type="PROSITE" id="PS50016">
    <property type="entry name" value="ZF_PHD_2"/>
    <property type="match status" value="1"/>
</dbReference>
<protein>
    <recommendedName>
        <fullName evidence="11">PHD-type domain-containing protein</fullName>
    </recommendedName>
</protein>
<dbReference type="InterPro" id="IPR013083">
    <property type="entry name" value="Znf_RING/FYVE/PHD"/>
</dbReference>
<dbReference type="PANTHER" id="PTHR10333:SF94">
    <property type="entry name" value="FINGER DOMAIN PROTEIN, PUTATIVE (AFU_ORTHOLOGUE AFUA_3G11940)-RELATED"/>
    <property type="match status" value="1"/>
</dbReference>
<feature type="compositionally biased region" description="Basic and acidic residues" evidence="10">
    <location>
        <begin position="196"/>
        <end position="205"/>
    </location>
</feature>
<dbReference type="SMART" id="SM00249">
    <property type="entry name" value="PHD"/>
    <property type="match status" value="1"/>
</dbReference>
<dbReference type="PANTHER" id="PTHR10333">
    <property type="entry name" value="INHIBITOR OF GROWTH PROTEIN"/>
    <property type="match status" value="1"/>
</dbReference>
<feature type="site" description="Histone H3K4me3 binding" evidence="7">
    <location>
        <position position="684"/>
    </location>
</feature>
<dbReference type="InterPro" id="IPR024610">
    <property type="entry name" value="ING_N_histone-binding"/>
</dbReference>
<feature type="compositionally biased region" description="Basic and acidic residues" evidence="10">
    <location>
        <begin position="367"/>
        <end position="427"/>
    </location>
</feature>